<name>A0ABU0X8G8_9PSEU</name>
<keyword evidence="4" id="KW-1185">Reference proteome</keyword>
<comment type="caution">
    <text evidence="3">The sequence shown here is derived from an EMBL/GenBank/DDBJ whole genome shotgun (WGS) entry which is preliminary data.</text>
</comment>
<keyword evidence="3" id="KW-0489">Methyltransferase</keyword>
<organism evidence="3 4">
    <name type="scientific">Saccharothrix yanglingensis</name>
    <dbReference type="NCBI Taxonomy" id="659496"/>
    <lineage>
        <taxon>Bacteria</taxon>
        <taxon>Bacillati</taxon>
        <taxon>Actinomycetota</taxon>
        <taxon>Actinomycetes</taxon>
        <taxon>Pseudonocardiales</taxon>
        <taxon>Pseudonocardiaceae</taxon>
        <taxon>Saccharothrix</taxon>
    </lineage>
</organism>
<accession>A0ABU0X8G8</accession>
<evidence type="ECO:0000256" key="1">
    <source>
        <dbReference type="SAM" id="MobiDB-lite"/>
    </source>
</evidence>
<feature type="domain" description="Methyltransferase" evidence="2">
    <location>
        <begin position="105"/>
        <end position="196"/>
    </location>
</feature>
<dbReference type="GO" id="GO:0008168">
    <property type="term" value="F:methyltransferase activity"/>
    <property type="evidence" value="ECO:0007669"/>
    <property type="project" value="UniProtKB-KW"/>
</dbReference>
<protein>
    <submittedName>
        <fullName evidence="3">SAM-dependent methyltransferase</fullName>
    </submittedName>
</protein>
<dbReference type="SUPFAM" id="SSF53335">
    <property type="entry name" value="S-adenosyl-L-methionine-dependent methyltransferases"/>
    <property type="match status" value="1"/>
</dbReference>
<dbReference type="InterPro" id="IPR029063">
    <property type="entry name" value="SAM-dependent_MTases_sf"/>
</dbReference>
<dbReference type="InterPro" id="IPR041698">
    <property type="entry name" value="Methyltransf_25"/>
</dbReference>
<feature type="compositionally biased region" description="Basic residues" evidence="1">
    <location>
        <begin position="1"/>
        <end position="11"/>
    </location>
</feature>
<evidence type="ECO:0000313" key="4">
    <source>
        <dbReference type="Proteomes" id="UP001225605"/>
    </source>
</evidence>
<gene>
    <name evidence="3" type="ORF">CKY47_31650</name>
</gene>
<proteinExistence type="predicted"/>
<dbReference type="Pfam" id="PF13649">
    <property type="entry name" value="Methyltransf_25"/>
    <property type="match status" value="1"/>
</dbReference>
<reference evidence="3 4" key="1">
    <citation type="submission" date="2017-06" db="EMBL/GenBank/DDBJ databases">
        <title>Cultured bacterium strain Saccharothrix yanglingensis Hhs.015.</title>
        <authorList>
            <person name="Xia Y."/>
        </authorList>
    </citation>
    <scope>NUCLEOTIDE SEQUENCE [LARGE SCALE GENOMIC DNA]</scope>
    <source>
        <strain evidence="3 4">Hhs.015</strain>
    </source>
</reference>
<dbReference type="Gene3D" id="3.40.50.150">
    <property type="entry name" value="Vaccinia Virus protein VP39"/>
    <property type="match status" value="1"/>
</dbReference>
<dbReference type="Proteomes" id="UP001225605">
    <property type="component" value="Unassembled WGS sequence"/>
</dbReference>
<dbReference type="GO" id="GO:0032259">
    <property type="term" value="P:methylation"/>
    <property type="evidence" value="ECO:0007669"/>
    <property type="project" value="UniProtKB-KW"/>
</dbReference>
<keyword evidence="3" id="KW-0808">Transferase</keyword>
<feature type="compositionally biased region" description="Basic and acidic residues" evidence="1">
    <location>
        <begin position="54"/>
        <end position="64"/>
    </location>
</feature>
<dbReference type="EMBL" id="NSDM01000018">
    <property type="protein sequence ID" value="MDQ2588431.1"/>
    <property type="molecule type" value="Genomic_DNA"/>
</dbReference>
<sequence>MTRLPSAKRVHPCAGPPVPSGTGGARPPGLPQAISGGQERAGTGTVAGVNPETSRNKRAWESASEKHVREYDDLLAQARNRSSLVPLELDLLGPVLASSPAVVHLQSGHGLDDVALVGAGARSVVGVDFSEVAAAAARRRARELGVDCRYVVAELPGAPLRDGCADLVYTGKGALIWLPDLTAWAGDVARLLRPSGHLFVYEAHPMVPLWTWDEDEPRVRPDRGYFDRDHVNDTFPANGAVERQATLAEVVTAVLSAGLEILHLSEHPEPFWRPDGVDAAAWRGRLPNSFALLARLETRA</sequence>
<evidence type="ECO:0000259" key="2">
    <source>
        <dbReference type="Pfam" id="PF13649"/>
    </source>
</evidence>
<evidence type="ECO:0000313" key="3">
    <source>
        <dbReference type="EMBL" id="MDQ2588431.1"/>
    </source>
</evidence>
<feature type="region of interest" description="Disordered" evidence="1">
    <location>
        <begin position="1"/>
        <end position="64"/>
    </location>
</feature>